<sequence length="204" mass="24056">MERSIYEKELGDQFTKLHPMLQKRYDIRDGKPFIGKGTMYDIVGGPKILYPLWWFGTFFKLVFPEQGKQIPFTIKNKAYQTKKGEEHVHWERAFHFPTKTRYFNAVMSYDTKRKLIKDYLGEPSPLYSDLKLTVLNDGSLKIDSIKQRLIIGNIEIPLPKWMYGNATVYEGYDETHECYTIHVIVHNRIIGRVFSYKGVFHAYS</sequence>
<dbReference type="EMBL" id="DXHX01000081">
    <property type="protein sequence ID" value="HIV74532.1"/>
    <property type="molecule type" value="Genomic_DNA"/>
</dbReference>
<comment type="caution">
    <text evidence="2">The sequence shown here is derived from an EMBL/GenBank/DDBJ whole genome shotgun (WGS) entry which is preliminary data.</text>
</comment>
<organism evidence="2 3">
    <name type="scientific">Candidatus Pseudogracilibacillus intestinigallinarum</name>
    <dbReference type="NCBI Taxonomy" id="2838742"/>
    <lineage>
        <taxon>Bacteria</taxon>
        <taxon>Bacillati</taxon>
        <taxon>Bacillota</taxon>
        <taxon>Bacilli</taxon>
        <taxon>Bacillales</taxon>
        <taxon>Bacillaceae</taxon>
        <taxon>Pseudogracilibacillus</taxon>
    </lineage>
</organism>
<dbReference type="Pfam" id="PF13761">
    <property type="entry name" value="DUF4166"/>
    <property type="match status" value="1"/>
</dbReference>
<evidence type="ECO:0000313" key="3">
    <source>
        <dbReference type="Proteomes" id="UP000823937"/>
    </source>
</evidence>
<proteinExistence type="predicted"/>
<dbReference type="InterPro" id="IPR025311">
    <property type="entry name" value="DUF4166"/>
</dbReference>
<evidence type="ECO:0000313" key="2">
    <source>
        <dbReference type="EMBL" id="HIV74532.1"/>
    </source>
</evidence>
<feature type="domain" description="DUF4166" evidence="1">
    <location>
        <begin position="17"/>
        <end position="200"/>
    </location>
</feature>
<name>A0A9D1TKM2_9BACI</name>
<accession>A0A9D1TKM2</accession>
<protein>
    <submittedName>
        <fullName evidence="2">DUF4166 domain-containing protein</fullName>
    </submittedName>
</protein>
<evidence type="ECO:0000259" key="1">
    <source>
        <dbReference type="Pfam" id="PF13761"/>
    </source>
</evidence>
<gene>
    <name evidence="2" type="ORF">H9895_05545</name>
</gene>
<reference evidence="2" key="2">
    <citation type="submission" date="2021-04" db="EMBL/GenBank/DDBJ databases">
        <authorList>
            <person name="Gilroy R."/>
        </authorList>
    </citation>
    <scope>NUCLEOTIDE SEQUENCE</scope>
    <source>
        <strain evidence="2">CHK169-2315</strain>
    </source>
</reference>
<reference evidence="2" key="1">
    <citation type="journal article" date="2021" name="PeerJ">
        <title>Extensive microbial diversity within the chicken gut microbiome revealed by metagenomics and culture.</title>
        <authorList>
            <person name="Gilroy R."/>
            <person name="Ravi A."/>
            <person name="Getino M."/>
            <person name="Pursley I."/>
            <person name="Horton D.L."/>
            <person name="Alikhan N.F."/>
            <person name="Baker D."/>
            <person name="Gharbi K."/>
            <person name="Hall N."/>
            <person name="Watson M."/>
            <person name="Adriaenssens E.M."/>
            <person name="Foster-Nyarko E."/>
            <person name="Jarju S."/>
            <person name="Secka A."/>
            <person name="Antonio M."/>
            <person name="Oren A."/>
            <person name="Chaudhuri R.R."/>
            <person name="La Ragione R."/>
            <person name="Hildebrand F."/>
            <person name="Pallen M.J."/>
        </authorList>
    </citation>
    <scope>NUCLEOTIDE SEQUENCE</scope>
    <source>
        <strain evidence="2">CHK169-2315</strain>
    </source>
</reference>
<dbReference type="AlphaFoldDB" id="A0A9D1TKM2"/>
<dbReference type="Proteomes" id="UP000823937">
    <property type="component" value="Unassembled WGS sequence"/>
</dbReference>